<reference evidence="12 13" key="1">
    <citation type="submission" date="2020-01" db="EMBL/GenBank/DDBJ databases">
        <authorList>
            <consortium name="DOE Joint Genome Institute"/>
            <person name="Haridas S."/>
            <person name="Albert R."/>
            <person name="Binder M."/>
            <person name="Bloem J."/>
            <person name="Labutti K."/>
            <person name="Salamov A."/>
            <person name="Andreopoulos B."/>
            <person name="Baker S.E."/>
            <person name="Barry K."/>
            <person name="Bills G."/>
            <person name="Bluhm B.H."/>
            <person name="Cannon C."/>
            <person name="Castanera R."/>
            <person name="Culley D.E."/>
            <person name="Daum C."/>
            <person name="Ezra D."/>
            <person name="Gonzalez J.B."/>
            <person name="Henrissat B."/>
            <person name="Kuo A."/>
            <person name="Liang C."/>
            <person name="Lipzen A."/>
            <person name="Lutzoni F."/>
            <person name="Magnuson J."/>
            <person name="Mondo S."/>
            <person name="Nolan M."/>
            <person name="Ohm R."/>
            <person name="Pangilinan J."/>
            <person name="Park H.-J.H."/>
            <person name="Ramirez L."/>
            <person name="Alfaro M."/>
            <person name="Sun H."/>
            <person name="Tritt A."/>
            <person name="Yoshinaga Y."/>
            <person name="Zwiers L.-H.L."/>
            <person name="Turgeon B.G."/>
            <person name="Goodwin S.B."/>
            <person name="Spatafora J.W."/>
            <person name="Crous P.W."/>
            <person name="Grigoriev I.V."/>
        </authorList>
    </citation>
    <scope>NUCLEOTIDE SEQUENCE [LARGE SCALE GENOMIC DNA]</scope>
    <source>
        <strain evidence="12 13">CBS 611.86</strain>
    </source>
</reference>
<dbReference type="PRINTS" id="PR00723">
    <property type="entry name" value="SUBTILISIN"/>
</dbReference>
<sequence>MAAHGLLRWSFAILLGIAAASTASGRPQIVPGRYLVEFEDQHDQSSFASNLKRSQFSAQLRISIESTIFKGASYQFDSDQLGEDALQALASMRSVKNVWPVSMIRRTTDDVIWSGSDPGAIPEGIRKQVTGENGRFPPHIQTQVNRLHAEGLTGKGVKIGVVDTGVDYRHPALGGCFGPGCLIARGYDYTGDQDSLINDLDPFVNCSDHGTHVTGIIAAQPNEFGFLGAAPGAEIGMYRVFTCADEAPSDIVLAALNQAFIDGNHIITASLGGADRWSAAISVIAQRIFDKGVICTFAAGNSRRGGPFMVTHPASSKDGIAVGSVENSEIPYILLNATWSAGNSSPITFGWVHGRPSAWGNVSLPLYVGDLDDMTCDQFSNADNLTNHIVLLLPDICRPWYSSTYAARKGAKYVLTYGEGEKPPIVEFPDPSSKLEYSLPTAVGSLPYSVASKFVTLTQSGETLFLSITDPELADKYVDSLPNTGAGFMSSYSNWGPTFELDTKPDISIPGGSILSLFPLNQGGYGVMSGTSMATPLAAGIFALLIEARGELMTDLKNLVRSTSKPLNFLDSKEPVPYLAPVSQQGSGIAQAWDAVHANGIPSISKIVLNDTDHFVQTHDLTVKNVGNKSITYLFSNRGALTFYTLEPNSFSPAEKPQLLPRYATVKFSESVVTILPGNTTIVSLSFTPPADLDASRIAVYSGFITLDGSTGERLSISYQGVVGSMRNITNLGSAIMKEPDSGPNFILPKDPYTRTANVSYQYPSYTLNAPFGIPYVDYAVFSVSRNASTSGTSSLGEYLGSLPPFPLEFLSPLSQQRLKWNGLLYNGSRVAEGRYAFVIKGLRIFGDREKEEDYITQRLDDFGIEYL</sequence>
<keyword evidence="5 7" id="KW-0720">Serine protease</keyword>
<dbReference type="InterPro" id="IPR015500">
    <property type="entry name" value="Peptidase_S8_subtilisin-rel"/>
</dbReference>
<dbReference type="InterPro" id="IPR023828">
    <property type="entry name" value="Peptidase_S8_Ser-AS"/>
</dbReference>
<keyword evidence="13" id="KW-1185">Reference proteome</keyword>
<evidence type="ECO:0000259" key="11">
    <source>
        <dbReference type="Pfam" id="PF06280"/>
    </source>
</evidence>
<feature type="active site" description="Charge relay system" evidence="6 7">
    <location>
        <position position="163"/>
    </location>
</feature>
<comment type="caution">
    <text evidence="12">The sequence shown here is derived from an EMBL/GenBank/DDBJ whole genome shotgun (WGS) entry which is preliminary data.</text>
</comment>
<evidence type="ECO:0000256" key="8">
    <source>
        <dbReference type="RuleBase" id="RU003355"/>
    </source>
</evidence>
<feature type="active site" description="Charge relay system" evidence="6 7">
    <location>
        <position position="209"/>
    </location>
</feature>
<comment type="similarity">
    <text evidence="1 7 8">Belongs to the peptidase S8 family.</text>
</comment>
<evidence type="ECO:0000256" key="4">
    <source>
        <dbReference type="ARBA" id="ARBA00022801"/>
    </source>
</evidence>
<dbReference type="InterPro" id="IPR050131">
    <property type="entry name" value="Peptidase_S8_subtilisin-like"/>
</dbReference>
<evidence type="ECO:0000256" key="9">
    <source>
        <dbReference type="SAM" id="SignalP"/>
    </source>
</evidence>
<keyword evidence="2 7" id="KW-0645">Protease</keyword>
<dbReference type="InterPro" id="IPR036852">
    <property type="entry name" value="Peptidase_S8/S53_dom_sf"/>
</dbReference>
<evidence type="ECO:0000256" key="3">
    <source>
        <dbReference type="ARBA" id="ARBA00022729"/>
    </source>
</evidence>
<dbReference type="GO" id="GO:0006508">
    <property type="term" value="P:proteolysis"/>
    <property type="evidence" value="ECO:0007669"/>
    <property type="project" value="UniProtKB-KW"/>
</dbReference>
<keyword evidence="4 7" id="KW-0378">Hydrolase</keyword>
<dbReference type="CDD" id="cd07489">
    <property type="entry name" value="Peptidases_S8_5"/>
    <property type="match status" value="1"/>
</dbReference>
<dbReference type="Gene3D" id="3.40.50.200">
    <property type="entry name" value="Peptidase S8/S53 domain"/>
    <property type="match status" value="2"/>
</dbReference>
<dbReference type="PROSITE" id="PS00136">
    <property type="entry name" value="SUBTILASE_ASP"/>
    <property type="match status" value="1"/>
</dbReference>
<feature type="domain" description="Peptidase S8/S53" evidence="10">
    <location>
        <begin position="154"/>
        <end position="564"/>
    </location>
</feature>
<evidence type="ECO:0000259" key="10">
    <source>
        <dbReference type="Pfam" id="PF00082"/>
    </source>
</evidence>
<dbReference type="PROSITE" id="PS00138">
    <property type="entry name" value="SUBTILASE_SER"/>
    <property type="match status" value="1"/>
</dbReference>
<dbReference type="SUPFAM" id="SSF52743">
    <property type="entry name" value="Subtilisin-like"/>
    <property type="match status" value="1"/>
</dbReference>
<accession>A0A7C8MP58</accession>
<organism evidence="12 13">
    <name type="scientific">Massariosphaeria phaeospora</name>
    <dbReference type="NCBI Taxonomy" id="100035"/>
    <lineage>
        <taxon>Eukaryota</taxon>
        <taxon>Fungi</taxon>
        <taxon>Dikarya</taxon>
        <taxon>Ascomycota</taxon>
        <taxon>Pezizomycotina</taxon>
        <taxon>Dothideomycetes</taxon>
        <taxon>Pleosporomycetidae</taxon>
        <taxon>Pleosporales</taxon>
        <taxon>Pleosporales incertae sedis</taxon>
        <taxon>Massariosphaeria</taxon>
    </lineage>
</organism>
<dbReference type="OrthoDB" id="10256524at2759"/>
<evidence type="ECO:0000256" key="1">
    <source>
        <dbReference type="ARBA" id="ARBA00011073"/>
    </source>
</evidence>
<dbReference type="InterPro" id="IPR000209">
    <property type="entry name" value="Peptidase_S8/S53_dom"/>
</dbReference>
<feature type="signal peptide" evidence="9">
    <location>
        <begin position="1"/>
        <end position="25"/>
    </location>
</feature>
<dbReference type="EMBL" id="JAADJZ010000011">
    <property type="protein sequence ID" value="KAF2871705.1"/>
    <property type="molecule type" value="Genomic_DNA"/>
</dbReference>
<evidence type="ECO:0000256" key="2">
    <source>
        <dbReference type="ARBA" id="ARBA00022670"/>
    </source>
</evidence>
<evidence type="ECO:0000313" key="13">
    <source>
        <dbReference type="Proteomes" id="UP000481861"/>
    </source>
</evidence>
<evidence type="ECO:0000256" key="7">
    <source>
        <dbReference type="PROSITE-ProRule" id="PRU01240"/>
    </source>
</evidence>
<dbReference type="Pfam" id="PF06280">
    <property type="entry name" value="fn3_5"/>
    <property type="match status" value="1"/>
</dbReference>
<dbReference type="PANTHER" id="PTHR43806:SF66">
    <property type="entry name" value="SERIN ENDOPEPTIDASE"/>
    <property type="match status" value="1"/>
</dbReference>
<dbReference type="PROSITE" id="PS51892">
    <property type="entry name" value="SUBTILASE"/>
    <property type="match status" value="1"/>
</dbReference>
<keyword evidence="3 9" id="KW-0732">Signal</keyword>
<evidence type="ECO:0000256" key="6">
    <source>
        <dbReference type="PIRSR" id="PIRSR615500-1"/>
    </source>
</evidence>
<dbReference type="InterPro" id="IPR034187">
    <property type="entry name" value="Peptidases_S8_5"/>
</dbReference>
<dbReference type="InterPro" id="IPR022398">
    <property type="entry name" value="Peptidase_S8_His-AS"/>
</dbReference>
<feature type="domain" description="C5a peptidase/Subtilisin-like protease SBT2-like Fn3-like" evidence="11">
    <location>
        <begin position="608"/>
        <end position="719"/>
    </location>
</feature>
<feature type="active site" description="Charge relay system" evidence="6 7">
    <location>
        <position position="532"/>
    </location>
</feature>
<evidence type="ECO:0000313" key="12">
    <source>
        <dbReference type="EMBL" id="KAF2871705.1"/>
    </source>
</evidence>
<evidence type="ECO:0000256" key="5">
    <source>
        <dbReference type="ARBA" id="ARBA00022825"/>
    </source>
</evidence>
<proteinExistence type="inferred from homology"/>
<dbReference type="PROSITE" id="PS00137">
    <property type="entry name" value="SUBTILASE_HIS"/>
    <property type="match status" value="1"/>
</dbReference>
<gene>
    <name evidence="12" type="ORF">BDV95DRAFT_493552</name>
</gene>
<name>A0A7C8MP58_9PLEO</name>
<dbReference type="Pfam" id="PF00082">
    <property type="entry name" value="Peptidase_S8"/>
    <property type="match status" value="1"/>
</dbReference>
<protein>
    <submittedName>
        <fullName evidence="12">Peptidase S8/S53 domain-containing protein</fullName>
    </submittedName>
</protein>
<dbReference type="GO" id="GO:0016020">
    <property type="term" value="C:membrane"/>
    <property type="evidence" value="ECO:0007669"/>
    <property type="project" value="InterPro"/>
</dbReference>
<dbReference type="AlphaFoldDB" id="A0A7C8MP58"/>
<dbReference type="GO" id="GO:0004252">
    <property type="term" value="F:serine-type endopeptidase activity"/>
    <property type="evidence" value="ECO:0007669"/>
    <property type="project" value="UniProtKB-UniRule"/>
</dbReference>
<dbReference type="PANTHER" id="PTHR43806">
    <property type="entry name" value="PEPTIDASE S8"/>
    <property type="match status" value="1"/>
</dbReference>
<dbReference type="InterPro" id="IPR010435">
    <property type="entry name" value="C5a/SBT2-like_Fn3"/>
</dbReference>
<dbReference type="InterPro" id="IPR023827">
    <property type="entry name" value="Peptidase_S8_Asp-AS"/>
</dbReference>
<feature type="chain" id="PRO_5028987101" evidence="9">
    <location>
        <begin position="26"/>
        <end position="868"/>
    </location>
</feature>
<dbReference type="Proteomes" id="UP000481861">
    <property type="component" value="Unassembled WGS sequence"/>
</dbReference>